<organism evidence="1 2">
    <name type="scientific">Phormidesmis priestleyi</name>
    <dbReference type="NCBI Taxonomy" id="268141"/>
    <lineage>
        <taxon>Bacteria</taxon>
        <taxon>Bacillati</taxon>
        <taxon>Cyanobacteriota</taxon>
        <taxon>Cyanophyceae</taxon>
        <taxon>Leptolyngbyales</taxon>
        <taxon>Leptolyngbyaceae</taxon>
        <taxon>Phormidesmis</taxon>
    </lineage>
</organism>
<gene>
    <name evidence="1" type="ORF">DCF15_21440</name>
</gene>
<evidence type="ECO:0000313" key="1">
    <source>
        <dbReference type="EMBL" id="PZO45588.1"/>
    </source>
</evidence>
<dbReference type="InterPro" id="IPR018727">
    <property type="entry name" value="DUF2267"/>
</dbReference>
<dbReference type="Gene3D" id="1.10.490.110">
    <property type="entry name" value="Uncharacterized conserved protein DUF2267"/>
    <property type="match status" value="1"/>
</dbReference>
<dbReference type="AlphaFoldDB" id="A0A2W4YRW5"/>
<name>A0A2W4YRW5_9CYAN</name>
<dbReference type="EMBL" id="QBMP01000352">
    <property type="protein sequence ID" value="PZO45588.1"/>
    <property type="molecule type" value="Genomic_DNA"/>
</dbReference>
<sequence length="150" mass="17017">MADSAATEQKPFLEKVVEDSPLHDINEAQVATKVVFRLLRDLMPTDEIKQLEEEFEGQESGAETSLAELWDDPNVMVAFFSRISPLRQLSINAGTFFLRLQQEGALPKDVDPKAVTKAIFSATQDELPQSRIDEIAQFLPDEIRQLWEQQ</sequence>
<comment type="caution">
    <text evidence="1">The sequence shown here is derived from an EMBL/GenBank/DDBJ whole genome shotgun (WGS) entry which is preliminary data.</text>
</comment>
<dbReference type="InterPro" id="IPR038282">
    <property type="entry name" value="DUF2267_sf"/>
</dbReference>
<dbReference type="Pfam" id="PF10025">
    <property type="entry name" value="DUF2267"/>
    <property type="match status" value="1"/>
</dbReference>
<reference evidence="1 2" key="2">
    <citation type="submission" date="2018-06" db="EMBL/GenBank/DDBJ databases">
        <title>Metagenomic assembly of (sub)arctic Cyanobacteria and their associated microbiome from non-axenic cultures.</title>
        <authorList>
            <person name="Baurain D."/>
        </authorList>
    </citation>
    <scope>NUCLEOTIDE SEQUENCE [LARGE SCALE GENOMIC DNA]</scope>
    <source>
        <strain evidence="1">ULC027bin1</strain>
    </source>
</reference>
<reference evidence="2" key="1">
    <citation type="submission" date="2018-04" db="EMBL/GenBank/DDBJ databases">
        <authorList>
            <person name="Cornet L."/>
        </authorList>
    </citation>
    <scope>NUCLEOTIDE SEQUENCE [LARGE SCALE GENOMIC DNA]</scope>
</reference>
<accession>A0A2W4YRW5</accession>
<dbReference type="Proteomes" id="UP000249794">
    <property type="component" value="Unassembled WGS sequence"/>
</dbReference>
<protein>
    <submittedName>
        <fullName evidence="1">DUF2267 domain-containing protein</fullName>
    </submittedName>
</protein>
<proteinExistence type="predicted"/>
<evidence type="ECO:0000313" key="2">
    <source>
        <dbReference type="Proteomes" id="UP000249794"/>
    </source>
</evidence>